<dbReference type="NCBIfam" id="TIGR01133">
    <property type="entry name" value="murG"/>
    <property type="match status" value="1"/>
</dbReference>
<feature type="binding site" evidence="10">
    <location>
        <position position="176"/>
    </location>
    <ligand>
        <name>UDP-N-acetyl-alpha-D-glucosamine</name>
        <dbReference type="ChEBI" id="CHEBI:57705"/>
    </ligand>
</feature>
<keyword evidence="6 10" id="KW-0573">Peptidoglycan synthesis</keyword>
<evidence type="ECO:0000313" key="14">
    <source>
        <dbReference type="Proteomes" id="UP000565572"/>
    </source>
</evidence>
<dbReference type="GO" id="GO:0005886">
    <property type="term" value="C:plasma membrane"/>
    <property type="evidence" value="ECO:0007669"/>
    <property type="project" value="UniProtKB-SubCell"/>
</dbReference>
<dbReference type="InterPro" id="IPR007235">
    <property type="entry name" value="Glyco_trans_28_C"/>
</dbReference>
<evidence type="ECO:0000256" key="5">
    <source>
        <dbReference type="ARBA" id="ARBA00022960"/>
    </source>
</evidence>
<dbReference type="Pfam" id="PF03033">
    <property type="entry name" value="Glyco_transf_28"/>
    <property type="match status" value="1"/>
</dbReference>
<gene>
    <name evidence="10" type="primary">murG</name>
    <name evidence="13" type="ORF">FHX39_003224</name>
</gene>
<dbReference type="AlphaFoldDB" id="A0A7W5P879"/>
<keyword evidence="4 10" id="KW-0808">Transferase</keyword>
<comment type="catalytic activity">
    <reaction evidence="10">
        <text>di-trans,octa-cis-undecaprenyl diphospho-N-acetyl-alpha-D-muramoyl-L-alanyl-D-glutamyl-meso-2,6-diaminopimeloyl-D-alanyl-D-alanine + UDP-N-acetyl-alpha-D-glucosamine = di-trans,octa-cis-undecaprenyl diphospho-[N-acetyl-alpha-D-glucosaminyl-(1-&gt;4)]-N-acetyl-alpha-D-muramoyl-L-alanyl-D-glutamyl-meso-2,6-diaminopimeloyl-D-alanyl-D-alanine + UDP + H(+)</text>
        <dbReference type="Rhea" id="RHEA:31227"/>
        <dbReference type="ChEBI" id="CHEBI:15378"/>
        <dbReference type="ChEBI" id="CHEBI:57705"/>
        <dbReference type="ChEBI" id="CHEBI:58223"/>
        <dbReference type="ChEBI" id="CHEBI:61387"/>
        <dbReference type="ChEBI" id="CHEBI:61388"/>
        <dbReference type="EC" id="2.4.1.227"/>
    </reaction>
</comment>
<dbReference type="Gene3D" id="3.40.50.2000">
    <property type="entry name" value="Glycogen Phosphorylase B"/>
    <property type="match status" value="2"/>
</dbReference>
<dbReference type="GO" id="GO:0051301">
    <property type="term" value="P:cell division"/>
    <property type="evidence" value="ECO:0007669"/>
    <property type="project" value="UniProtKB-KW"/>
</dbReference>
<comment type="similarity">
    <text evidence="10">Belongs to the glycosyltransferase 28 family. MurG subfamily.</text>
</comment>
<comment type="caution">
    <text evidence="10">Lacks conserved residue(s) required for the propagation of feature annotation.</text>
</comment>
<feature type="binding site" evidence="10">
    <location>
        <position position="210"/>
    </location>
    <ligand>
        <name>UDP-N-acetyl-alpha-D-glucosamine</name>
        <dbReference type="ChEBI" id="CHEBI:57705"/>
    </ligand>
</feature>
<name>A0A7W5P879_9ACTN</name>
<keyword evidence="5 10" id="KW-0133">Cell shape</keyword>
<comment type="function">
    <text evidence="10">Cell wall formation. Catalyzes the transfer of a GlcNAc subunit on undecaprenyl-pyrophosphoryl-MurNAc-pentapeptide (lipid intermediate I) to form undecaprenyl-pyrophosphoryl-MurNAc-(pentapeptide)GlcNAc (lipid intermediate II).</text>
</comment>
<evidence type="ECO:0000259" key="12">
    <source>
        <dbReference type="Pfam" id="PF04101"/>
    </source>
</evidence>
<organism evidence="13 14">
    <name type="scientific">Microlunatus antarcticus</name>
    <dbReference type="NCBI Taxonomy" id="53388"/>
    <lineage>
        <taxon>Bacteria</taxon>
        <taxon>Bacillati</taxon>
        <taxon>Actinomycetota</taxon>
        <taxon>Actinomycetes</taxon>
        <taxon>Propionibacteriales</taxon>
        <taxon>Propionibacteriaceae</taxon>
        <taxon>Microlunatus</taxon>
    </lineage>
</organism>
<evidence type="ECO:0000256" key="7">
    <source>
        <dbReference type="ARBA" id="ARBA00023136"/>
    </source>
</evidence>
<proteinExistence type="inferred from homology"/>
<evidence type="ECO:0000259" key="11">
    <source>
        <dbReference type="Pfam" id="PF03033"/>
    </source>
</evidence>
<keyword evidence="14" id="KW-1185">Reference proteome</keyword>
<feature type="domain" description="Glycosyltransferase family 28 N-terminal" evidence="11">
    <location>
        <begin position="18"/>
        <end position="157"/>
    </location>
</feature>
<dbReference type="EMBL" id="JACHZG010000001">
    <property type="protein sequence ID" value="MBB3328280.1"/>
    <property type="molecule type" value="Genomic_DNA"/>
</dbReference>
<evidence type="ECO:0000256" key="2">
    <source>
        <dbReference type="ARBA" id="ARBA00022618"/>
    </source>
</evidence>
<dbReference type="PANTHER" id="PTHR21015:SF22">
    <property type="entry name" value="GLYCOSYLTRANSFERASE"/>
    <property type="match status" value="1"/>
</dbReference>
<dbReference type="EC" id="2.4.1.227" evidence="10"/>
<keyword evidence="1 10" id="KW-1003">Cell membrane</keyword>
<dbReference type="GO" id="GO:0008360">
    <property type="term" value="P:regulation of cell shape"/>
    <property type="evidence" value="ECO:0007669"/>
    <property type="project" value="UniProtKB-KW"/>
</dbReference>
<keyword evidence="9 10" id="KW-0961">Cell wall biogenesis/degradation</keyword>
<keyword evidence="2 10" id="KW-0132">Cell division</keyword>
<dbReference type="InterPro" id="IPR006009">
    <property type="entry name" value="GlcNAc_MurG"/>
</dbReference>
<sequence>MTSPAPDAYASAGRPVSVVLAGGGTAGHTSPLVATAQELLRLAPGTRVTAVGTARGLETTVVPAAGLTLELIPPVPLPRRPGPDLFRVPARLAAAVRAAAAVLRETEADVALGFGGYVSTPVYLAARRLGVPVVVHEQNALPGLANRLAARITHDVFTSFPGTPLAHATLIGLPLRRGIADLDRAGDRASARAAFDLGADRPTLLVSGGSQGAASINGATRAAADDLLRAGISVLHVLGPRNFAPTDVRRADEATGAAYVPVAYVEAMEQAYAAADLMLGRCGAGTVMETAAVGLPSVFVPYPHGNGEQARNAAPVVAAGGGLLLDDAACTRDWVATQVPALLGDPARLAAMTRALAGTTRRDAATVLARRTLAVAAGSGPRRHGKGH</sequence>
<dbReference type="GO" id="GO:0005975">
    <property type="term" value="P:carbohydrate metabolic process"/>
    <property type="evidence" value="ECO:0007669"/>
    <property type="project" value="InterPro"/>
</dbReference>
<dbReference type="RefSeq" id="WP_198424010.1">
    <property type="nucleotide sequence ID" value="NZ_JACHZG010000001.1"/>
</dbReference>
<feature type="binding site" evidence="10">
    <location>
        <begin position="25"/>
        <end position="27"/>
    </location>
    <ligand>
        <name>UDP-N-acetyl-alpha-D-glucosamine</name>
        <dbReference type="ChEBI" id="CHEBI:57705"/>
    </ligand>
</feature>
<keyword evidence="8 10" id="KW-0131">Cell cycle</keyword>
<evidence type="ECO:0000313" key="13">
    <source>
        <dbReference type="EMBL" id="MBB3328280.1"/>
    </source>
</evidence>
<feature type="binding site" evidence="10">
    <location>
        <position position="139"/>
    </location>
    <ligand>
        <name>UDP-N-acetyl-alpha-D-glucosamine</name>
        <dbReference type="ChEBI" id="CHEBI:57705"/>
    </ligand>
</feature>
<keyword evidence="7 10" id="KW-0472">Membrane</keyword>
<dbReference type="HAMAP" id="MF_00033">
    <property type="entry name" value="MurG"/>
    <property type="match status" value="1"/>
</dbReference>
<dbReference type="Proteomes" id="UP000565572">
    <property type="component" value="Unassembled WGS sequence"/>
</dbReference>
<evidence type="ECO:0000256" key="6">
    <source>
        <dbReference type="ARBA" id="ARBA00022984"/>
    </source>
</evidence>
<evidence type="ECO:0000256" key="8">
    <source>
        <dbReference type="ARBA" id="ARBA00023306"/>
    </source>
</evidence>
<dbReference type="SUPFAM" id="SSF53756">
    <property type="entry name" value="UDP-Glycosyltransferase/glycogen phosphorylase"/>
    <property type="match status" value="1"/>
</dbReference>
<dbReference type="GO" id="GO:0071555">
    <property type="term" value="P:cell wall organization"/>
    <property type="evidence" value="ECO:0007669"/>
    <property type="project" value="UniProtKB-KW"/>
</dbReference>
<dbReference type="GO" id="GO:0050511">
    <property type="term" value="F:undecaprenyldiphospho-muramoylpentapeptide beta-N-acetylglucosaminyltransferase activity"/>
    <property type="evidence" value="ECO:0007669"/>
    <property type="project" value="UniProtKB-UniRule"/>
</dbReference>
<comment type="caution">
    <text evidence="13">The sequence shown here is derived from an EMBL/GenBank/DDBJ whole genome shotgun (WGS) entry which is preliminary data.</text>
</comment>
<comment type="pathway">
    <text evidence="10">Cell wall biogenesis; peptidoglycan biosynthesis.</text>
</comment>
<feature type="binding site" evidence="10">
    <location>
        <position position="309"/>
    </location>
    <ligand>
        <name>UDP-N-acetyl-alpha-D-glucosamine</name>
        <dbReference type="ChEBI" id="CHEBI:57705"/>
    </ligand>
</feature>
<reference evidence="13 14" key="1">
    <citation type="submission" date="2020-08" db="EMBL/GenBank/DDBJ databases">
        <title>Sequencing the genomes of 1000 actinobacteria strains.</title>
        <authorList>
            <person name="Klenk H.-P."/>
        </authorList>
    </citation>
    <scope>NUCLEOTIDE SEQUENCE [LARGE SCALE GENOMIC DNA]</scope>
    <source>
        <strain evidence="13 14">DSM 11053</strain>
    </source>
</reference>
<keyword evidence="3 10" id="KW-0328">Glycosyltransferase</keyword>
<dbReference type="Pfam" id="PF04101">
    <property type="entry name" value="Glyco_tran_28_C"/>
    <property type="match status" value="1"/>
</dbReference>
<feature type="domain" description="Glycosyl transferase family 28 C-terminal" evidence="12">
    <location>
        <begin position="203"/>
        <end position="366"/>
    </location>
</feature>
<evidence type="ECO:0000256" key="4">
    <source>
        <dbReference type="ARBA" id="ARBA00022679"/>
    </source>
</evidence>
<dbReference type="GO" id="GO:0009252">
    <property type="term" value="P:peptidoglycan biosynthetic process"/>
    <property type="evidence" value="ECO:0007669"/>
    <property type="project" value="UniProtKB-UniRule"/>
</dbReference>
<dbReference type="PANTHER" id="PTHR21015">
    <property type="entry name" value="UDP-N-ACETYLGLUCOSAMINE--N-ACETYLMURAMYL-(PENTAPEPTIDE) PYROPHOSPHORYL-UNDECAPRENOL N-ACETYLGLUCOSAMINE TRANSFERASE 1"/>
    <property type="match status" value="1"/>
</dbReference>
<evidence type="ECO:0000256" key="10">
    <source>
        <dbReference type="HAMAP-Rule" id="MF_00033"/>
    </source>
</evidence>
<evidence type="ECO:0000256" key="1">
    <source>
        <dbReference type="ARBA" id="ARBA00022475"/>
    </source>
</evidence>
<accession>A0A7W5P879</accession>
<protein>
    <recommendedName>
        <fullName evidence="10">UDP-N-acetylglucosamine--N-acetylmuramyl-(pentapeptide) pyrophosphoryl-undecaprenol N-acetylglucosamine transferase</fullName>
        <ecNumber evidence="10">2.4.1.227</ecNumber>
    </recommendedName>
    <alternativeName>
        <fullName evidence="10">Undecaprenyl-PP-MurNAc-pentapeptide-UDPGlcNAc GlcNAc transferase</fullName>
    </alternativeName>
</protein>
<dbReference type="CDD" id="cd03785">
    <property type="entry name" value="GT28_MurG"/>
    <property type="match status" value="1"/>
</dbReference>
<dbReference type="InterPro" id="IPR004276">
    <property type="entry name" value="GlycoTrans_28_N"/>
</dbReference>
<evidence type="ECO:0000256" key="3">
    <source>
        <dbReference type="ARBA" id="ARBA00022676"/>
    </source>
</evidence>
<comment type="subcellular location">
    <subcellularLocation>
        <location evidence="10">Cell membrane</location>
        <topology evidence="10">Peripheral membrane protein</topology>
        <orientation evidence="10">Cytoplasmic side</orientation>
    </subcellularLocation>
</comment>
<dbReference type="UniPathway" id="UPA00219"/>
<evidence type="ECO:0000256" key="9">
    <source>
        <dbReference type="ARBA" id="ARBA00023316"/>
    </source>
</evidence>